<evidence type="ECO:0000256" key="5">
    <source>
        <dbReference type="ARBA" id="ARBA00022777"/>
    </source>
</evidence>
<dbReference type="PROSITE" id="PS50112">
    <property type="entry name" value="PAS"/>
    <property type="match status" value="1"/>
</dbReference>
<accession>A0A3M9N626</accession>
<dbReference type="FunFam" id="3.30.450.20:FF:000099">
    <property type="entry name" value="Sensory box sensor histidine kinase"/>
    <property type="match status" value="1"/>
</dbReference>
<evidence type="ECO:0000256" key="1">
    <source>
        <dbReference type="ARBA" id="ARBA00000085"/>
    </source>
</evidence>
<dbReference type="RefSeq" id="WP_123131748.1">
    <property type="nucleotide sequence ID" value="NZ_RJJE01000002.1"/>
</dbReference>
<keyword evidence="4" id="KW-0808">Transferase</keyword>
<keyword evidence="9" id="KW-1185">Reference proteome</keyword>
<dbReference type="Proteomes" id="UP000271010">
    <property type="component" value="Unassembled WGS sequence"/>
</dbReference>
<keyword evidence="5" id="KW-0418">Kinase</keyword>
<dbReference type="InterPro" id="IPR013656">
    <property type="entry name" value="PAS_4"/>
</dbReference>
<dbReference type="InterPro" id="IPR000700">
    <property type="entry name" value="PAS-assoc_C"/>
</dbReference>
<dbReference type="InterPro" id="IPR000014">
    <property type="entry name" value="PAS"/>
</dbReference>
<dbReference type="NCBIfam" id="TIGR00229">
    <property type="entry name" value="sensory_box"/>
    <property type="match status" value="1"/>
</dbReference>
<dbReference type="PANTHER" id="PTHR43304">
    <property type="entry name" value="PHYTOCHROME-LIKE PROTEIN CPH1"/>
    <property type="match status" value="1"/>
</dbReference>
<dbReference type="InterPro" id="IPR013655">
    <property type="entry name" value="PAS_fold_3"/>
</dbReference>
<reference evidence="8 9" key="1">
    <citation type="submission" date="2018-11" db="EMBL/GenBank/DDBJ databases">
        <title>Rufibacter latericius sp. nov., isolated from water in Baiyang Lake.</title>
        <authorList>
            <person name="Yang Y."/>
        </authorList>
    </citation>
    <scope>NUCLEOTIDE SEQUENCE [LARGE SCALE GENOMIC DNA]</scope>
    <source>
        <strain evidence="8 9">MCC P1</strain>
    </source>
</reference>
<gene>
    <name evidence="8" type="ORF">EFA69_03755</name>
</gene>
<evidence type="ECO:0000313" key="9">
    <source>
        <dbReference type="Proteomes" id="UP000271010"/>
    </source>
</evidence>
<comment type="caution">
    <text evidence="8">The sequence shown here is derived from an EMBL/GenBank/DDBJ whole genome shotgun (WGS) entry which is preliminary data.</text>
</comment>
<evidence type="ECO:0000259" key="7">
    <source>
        <dbReference type="PROSITE" id="PS50113"/>
    </source>
</evidence>
<dbReference type="CDD" id="cd00130">
    <property type="entry name" value="PAS"/>
    <property type="match status" value="1"/>
</dbReference>
<protein>
    <recommendedName>
        <fullName evidence="2">histidine kinase</fullName>
        <ecNumber evidence="2">2.7.13.3</ecNumber>
    </recommendedName>
</protein>
<evidence type="ECO:0000256" key="4">
    <source>
        <dbReference type="ARBA" id="ARBA00022679"/>
    </source>
</evidence>
<evidence type="ECO:0000256" key="2">
    <source>
        <dbReference type="ARBA" id="ARBA00012438"/>
    </source>
</evidence>
<dbReference type="EC" id="2.7.13.3" evidence="2"/>
<dbReference type="GO" id="GO:0004673">
    <property type="term" value="F:protein histidine kinase activity"/>
    <property type="evidence" value="ECO:0007669"/>
    <property type="project" value="UniProtKB-EC"/>
</dbReference>
<dbReference type="InterPro" id="IPR035965">
    <property type="entry name" value="PAS-like_dom_sf"/>
</dbReference>
<dbReference type="Gene3D" id="3.30.450.20">
    <property type="entry name" value="PAS domain"/>
    <property type="match status" value="3"/>
</dbReference>
<evidence type="ECO:0000256" key="3">
    <source>
        <dbReference type="ARBA" id="ARBA00022553"/>
    </source>
</evidence>
<dbReference type="AlphaFoldDB" id="A0A3M9N626"/>
<feature type="domain" description="PAC" evidence="7">
    <location>
        <begin position="213"/>
        <end position="266"/>
    </location>
</feature>
<dbReference type="Pfam" id="PF08448">
    <property type="entry name" value="PAS_4"/>
    <property type="match status" value="2"/>
</dbReference>
<dbReference type="PROSITE" id="PS50113">
    <property type="entry name" value="PAC"/>
    <property type="match status" value="2"/>
</dbReference>
<dbReference type="PANTHER" id="PTHR43304:SF1">
    <property type="entry name" value="PAC DOMAIN-CONTAINING PROTEIN"/>
    <property type="match status" value="1"/>
</dbReference>
<sequence>MDFSRIFKLAPDNMVVIGPDFTVLTATDAYLRITKRKLDDIVGLHFLLEAFPDKTYSFEENPVRKSIAKVLETKQVDRMELVRYHIALPEEDGGGFYDSFWEASHTPVLDAQGNIEYIIQKTTDVTERELAKQAHLLSENKFRIMTDTVPQLIYTVSPDGQVNYVNERWAKYTGLSTPELLAAPETFAQALHPEDRTNFLAKAEENFRKQTEFQAEVRLRGRGGDYRWFVIKSSPVVLAGEEKVSLWVGSATDIHSTKQLVQELLESNEQMALLSDQVHTALQKAESERKTLENMVMNAPAIFCTIKGAEHRFELINPYYQALFPDRELEGKTVAEAVPEAVEQGFISLLDNVYQTGTPFSANEILFQRRRQDTGQVEDVYMTLHYQPIFGENNSIIGVLVFGYETTAHVQLRESLQKEING</sequence>
<evidence type="ECO:0000313" key="8">
    <source>
        <dbReference type="EMBL" id="RNI32448.1"/>
    </source>
</evidence>
<keyword evidence="3" id="KW-0597">Phosphoprotein</keyword>
<dbReference type="Pfam" id="PF08447">
    <property type="entry name" value="PAS_3"/>
    <property type="match status" value="1"/>
</dbReference>
<proteinExistence type="predicted"/>
<dbReference type="InterPro" id="IPR052162">
    <property type="entry name" value="Sensor_kinase/Photoreceptor"/>
</dbReference>
<evidence type="ECO:0000259" key="6">
    <source>
        <dbReference type="PROSITE" id="PS50112"/>
    </source>
</evidence>
<dbReference type="SUPFAM" id="SSF55785">
    <property type="entry name" value="PYP-like sensor domain (PAS domain)"/>
    <property type="match status" value="3"/>
</dbReference>
<dbReference type="EMBL" id="RJJE01000002">
    <property type="protein sequence ID" value="RNI32448.1"/>
    <property type="molecule type" value="Genomic_DNA"/>
</dbReference>
<dbReference type="SMART" id="SM00091">
    <property type="entry name" value="PAS"/>
    <property type="match status" value="3"/>
</dbReference>
<feature type="domain" description="PAS" evidence="6">
    <location>
        <begin position="138"/>
        <end position="210"/>
    </location>
</feature>
<organism evidence="8 9">
    <name type="scientific">Rufibacter immobilis</name>
    <dbReference type="NCBI Taxonomy" id="1348778"/>
    <lineage>
        <taxon>Bacteria</taxon>
        <taxon>Pseudomonadati</taxon>
        <taxon>Bacteroidota</taxon>
        <taxon>Cytophagia</taxon>
        <taxon>Cytophagales</taxon>
        <taxon>Hymenobacteraceae</taxon>
        <taxon>Rufibacter</taxon>
    </lineage>
</organism>
<dbReference type="OrthoDB" id="9766459at2"/>
<name>A0A3M9N626_9BACT</name>
<comment type="catalytic activity">
    <reaction evidence="1">
        <text>ATP + protein L-histidine = ADP + protein N-phospho-L-histidine.</text>
        <dbReference type="EC" id="2.7.13.3"/>
    </reaction>
</comment>
<feature type="domain" description="PAC" evidence="7">
    <location>
        <begin position="82"/>
        <end position="137"/>
    </location>
</feature>